<evidence type="ECO:0000256" key="1">
    <source>
        <dbReference type="SAM" id="MobiDB-lite"/>
    </source>
</evidence>
<dbReference type="SUPFAM" id="SSF47769">
    <property type="entry name" value="SAM/Pointed domain"/>
    <property type="match status" value="1"/>
</dbReference>
<feature type="compositionally biased region" description="Low complexity" evidence="1">
    <location>
        <begin position="123"/>
        <end position="132"/>
    </location>
</feature>
<dbReference type="Gene3D" id="2.30.29.30">
    <property type="entry name" value="Pleckstrin-homology domain (PH domain)/Phosphotyrosine-binding domain (PTB)"/>
    <property type="match status" value="1"/>
</dbReference>
<dbReference type="Pfam" id="PF00536">
    <property type="entry name" value="SAM_1"/>
    <property type="match status" value="1"/>
</dbReference>
<dbReference type="Pfam" id="PF00169">
    <property type="entry name" value="PH"/>
    <property type="match status" value="1"/>
</dbReference>
<feature type="domain" description="SAM" evidence="3">
    <location>
        <begin position="1"/>
        <end position="54"/>
    </location>
</feature>
<dbReference type="Gene3D" id="1.10.150.50">
    <property type="entry name" value="Transcription Factor, Ets-1"/>
    <property type="match status" value="1"/>
</dbReference>
<dbReference type="PANTHER" id="PTHR45899">
    <property type="entry name" value="RHO GTPASE ACTIVATING PROTEIN AT 15B, ISOFORM C"/>
    <property type="match status" value="1"/>
</dbReference>
<dbReference type="PROSITE" id="PS50003">
    <property type="entry name" value="PH_DOMAIN"/>
    <property type="match status" value="1"/>
</dbReference>
<dbReference type="SMART" id="SM00233">
    <property type="entry name" value="PH"/>
    <property type="match status" value="1"/>
</dbReference>
<dbReference type="PROSITE" id="PS50105">
    <property type="entry name" value="SAM_DOMAIN"/>
    <property type="match status" value="1"/>
</dbReference>
<dbReference type="GO" id="GO:0005547">
    <property type="term" value="F:phosphatidylinositol-3,4,5-trisphosphate binding"/>
    <property type="evidence" value="ECO:0007669"/>
    <property type="project" value="TreeGrafter"/>
</dbReference>
<reference evidence="5" key="1">
    <citation type="submission" date="2009-08" db="EMBL/GenBank/DDBJ databases">
        <title>Annotation of Salpingoeca rosetta.</title>
        <authorList>
            <consortium name="The Broad Institute Genome Sequencing Platform"/>
            <person name="Russ C."/>
            <person name="Cuomo C."/>
            <person name="Burger G."/>
            <person name="Gray M.W."/>
            <person name="Holland P.W.H."/>
            <person name="King N."/>
            <person name="Lang F.B.F."/>
            <person name="Roger A.J."/>
            <person name="Ruiz-Trillo I."/>
            <person name="Young S.K."/>
            <person name="Zeng Q."/>
            <person name="Gargeya S."/>
            <person name="Alvarado L."/>
            <person name="Berlin A."/>
            <person name="Chapman S.B."/>
            <person name="Chen Z."/>
            <person name="Freedman E."/>
            <person name="Gellesch M."/>
            <person name="Goldberg J."/>
            <person name="Griggs A."/>
            <person name="Gujja S."/>
            <person name="Heilman E."/>
            <person name="Heiman D."/>
            <person name="Howarth C."/>
            <person name="Mehta T."/>
            <person name="Neiman D."/>
            <person name="Pearson M."/>
            <person name="Roberts A."/>
            <person name="Saif S."/>
            <person name="Shea T."/>
            <person name="Shenoy N."/>
            <person name="Sisk P."/>
            <person name="Stolte C."/>
            <person name="Sykes S."/>
            <person name="White J."/>
            <person name="Yandava C."/>
            <person name="Haas B."/>
            <person name="Nusbaum C."/>
            <person name="Birren B."/>
        </authorList>
    </citation>
    <scope>NUCLEOTIDE SEQUENCE [LARGE SCALE GENOMIC DNA]</scope>
    <source>
        <strain evidence="5">ATCC 50818</strain>
    </source>
</reference>
<dbReference type="AlphaFoldDB" id="F2U8A3"/>
<sequence>MEEVAAWLEAIKLPQYVENFKDNGYDDPSIITSLDDVDLEHIGVALPGHRKRILVQAARYSPEEVQRLNQVKASQQQQQQQQQQGKPAAKPRPQPRSRQSESDGKDSRSPNDSLPAVPSATKSSNSNNSNSSPFGRPLSVVNDTPEDVAIQHEGTAVIRPLAITSVVTAKEVIDMFVKATTPMKTDPDNVWTLFETFENPPVERRLRPNEFVLKSKRNWPKTEGCRFLLREMPTRLLGQADSNKTGKLDKRGGRHKSWKSRFFAMQDTKINYYSKLPTSTKQQENPVGAYVFVNHLVYNVKYYKKAPRPHLCFCLRPIKENAPVWPDGDAKEVYDEFDNGCKFICANSEEERADWVASILKRQQDLIDQGAVYGTAEMPMPQSFENDDED</sequence>
<dbReference type="InterPro" id="IPR001849">
    <property type="entry name" value="PH_domain"/>
</dbReference>
<dbReference type="Pfam" id="PF00788">
    <property type="entry name" value="RA"/>
    <property type="match status" value="1"/>
</dbReference>
<dbReference type="Proteomes" id="UP000007799">
    <property type="component" value="Unassembled WGS sequence"/>
</dbReference>
<dbReference type="OrthoDB" id="1919336at2759"/>
<evidence type="ECO:0000259" key="4">
    <source>
        <dbReference type="PROSITE" id="PS50200"/>
    </source>
</evidence>
<feature type="compositionally biased region" description="Basic and acidic residues" evidence="1">
    <location>
        <begin position="98"/>
        <end position="109"/>
    </location>
</feature>
<dbReference type="SUPFAM" id="SSF50729">
    <property type="entry name" value="PH domain-like"/>
    <property type="match status" value="1"/>
</dbReference>
<dbReference type="GO" id="GO:0005737">
    <property type="term" value="C:cytoplasm"/>
    <property type="evidence" value="ECO:0007669"/>
    <property type="project" value="TreeGrafter"/>
</dbReference>
<feature type="compositionally biased region" description="Low complexity" evidence="1">
    <location>
        <begin position="72"/>
        <end position="88"/>
    </location>
</feature>
<gene>
    <name evidence="5" type="ORF">PTSG_04346</name>
</gene>
<dbReference type="InterPro" id="IPR000159">
    <property type="entry name" value="RA_dom"/>
</dbReference>
<dbReference type="RefSeq" id="XP_004994434.1">
    <property type="nucleotide sequence ID" value="XM_004994377.1"/>
</dbReference>
<proteinExistence type="predicted"/>
<dbReference type="PANTHER" id="PTHR45899:SF2">
    <property type="entry name" value="RHO GTPASE ACTIVATING PROTEIN AT 15B, ISOFORM C"/>
    <property type="match status" value="1"/>
</dbReference>
<dbReference type="EMBL" id="GL832964">
    <property type="protein sequence ID" value="EGD72611.1"/>
    <property type="molecule type" value="Genomic_DNA"/>
</dbReference>
<dbReference type="SUPFAM" id="SSF54236">
    <property type="entry name" value="Ubiquitin-like"/>
    <property type="match status" value="1"/>
</dbReference>
<name>F2U8A3_SALR5</name>
<protein>
    <recommendedName>
        <fullName evidence="7">SAM domain-containing protein</fullName>
    </recommendedName>
</protein>
<dbReference type="Gene3D" id="3.10.20.90">
    <property type="entry name" value="Phosphatidylinositol 3-kinase Catalytic Subunit, Chain A, domain 1"/>
    <property type="match status" value="1"/>
</dbReference>
<evidence type="ECO:0008006" key="7">
    <source>
        <dbReference type="Google" id="ProtNLM"/>
    </source>
</evidence>
<evidence type="ECO:0000259" key="3">
    <source>
        <dbReference type="PROSITE" id="PS50105"/>
    </source>
</evidence>
<evidence type="ECO:0000259" key="2">
    <source>
        <dbReference type="PROSITE" id="PS50003"/>
    </source>
</evidence>
<evidence type="ECO:0000313" key="5">
    <source>
        <dbReference type="EMBL" id="EGD72611.1"/>
    </source>
</evidence>
<dbReference type="GeneID" id="16075017"/>
<dbReference type="KEGG" id="sre:PTSG_04346"/>
<dbReference type="InterPro" id="IPR011993">
    <property type="entry name" value="PH-like_dom_sf"/>
</dbReference>
<evidence type="ECO:0000313" key="6">
    <source>
        <dbReference type="Proteomes" id="UP000007799"/>
    </source>
</evidence>
<dbReference type="eggNOG" id="KOG4384">
    <property type="taxonomic scope" value="Eukaryota"/>
</dbReference>
<organism evidence="6">
    <name type="scientific">Salpingoeca rosetta (strain ATCC 50818 / BSB-021)</name>
    <dbReference type="NCBI Taxonomy" id="946362"/>
    <lineage>
        <taxon>Eukaryota</taxon>
        <taxon>Choanoflagellata</taxon>
        <taxon>Craspedida</taxon>
        <taxon>Salpingoecidae</taxon>
        <taxon>Salpingoeca</taxon>
    </lineage>
</organism>
<dbReference type="InterPro" id="IPR029071">
    <property type="entry name" value="Ubiquitin-like_domsf"/>
</dbReference>
<dbReference type="GO" id="GO:0007165">
    <property type="term" value="P:signal transduction"/>
    <property type="evidence" value="ECO:0007669"/>
    <property type="project" value="InterPro"/>
</dbReference>
<dbReference type="InterPro" id="IPR001660">
    <property type="entry name" value="SAM"/>
</dbReference>
<feature type="domain" description="PH" evidence="2">
    <location>
        <begin position="241"/>
        <end position="364"/>
    </location>
</feature>
<dbReference type="InterPro" id="IPR052227">
    <property type="entry name" value="Arf-Rho-GAP_ANK-PH_domain"/>
</dbReference>
<dbReference type="InterPro" id="IPR013761">
    <property type="entry name" value="SAM/pointed_sf"/>
</dbReference>
<dbReference type="SMART" id="SM00454">
    <property type="entry name" value="SAM"/>
    <property type="match status" value="1"/>
</dbReference>
<accession>F2U8A3</accession>
<dbReference type="InParanoid" id="F2U8A3"/>
<feature type="domain" description="Ras-associating" evidence="4">
    <location>
        <begin position="161"/>
        <end position="234"/>
    </location>
</feature>
<dbReference type="STRING" id="946362.F2U8A3"/>
<keyword evidence="6" id="KW-1185">Reference proteome</keyword>
<dbReference type="PROSITE" id="PS50200">
    <property type="entry name" value="RA"/>
    <property type="match status" value="1"/>
</dbReference>
<feature type="region of interest" description="Disordered" evidence="1">
    <location>
        <begin position="66"/>
        <end position="140"/>
    </location>
</feature>